<evidence type="ECO:0000313" key="3">
    <source>
        <dbReference type="EMBL" id="JAT71981.1"/>
    </source>
</evidence>
<feature type="compositionally biased region" description="Acidic residues" evidence="1">
    <location>
        <begin position="894"/>
        <end position="912"/>
    </location>
</feature>
<feature type="region of interest" description="Disordered" evidence="1">
    <location>
        <begin position="1002"/>
        <end position="1159"/>
    </location>
</feature>
<name>A0A1D1ZYP4_AUXPR</name>
<feature type="compositionally biased region" description="Low complexity" evidence="1">
    <location>
        <begin position="808"/>
        <end position="819"/>
    </location>
</feature>
<feature type="compositionally biased region" description="Basic and acidic residues" evidence="1">
    <location>
        <begin position="1150"/>
        <end position="1159"/>
    </location>
</feature>
<dbReference type="GO" id="GO:0043023">
    <property type="term" value="F:ribosomal large subunit binding"/>
    <property type="evidence" value="ECO:0007669"/>
    <property type="project" value="TreeGrafter"/>
</dbReference>
<protein>
    <recommendedName>
        <fullName evidence="2">NFACT RNA-binding domain-containing protein</fullName>
    </recommendedName>
</protein>
<organism evidence="3">
    <name type="scientific">Auxenochlorella protothecoides</name>
    <name type="common">Green microalga</name>
    <name type="synonym">Chlorella protothecoides</name>
    <dbReference type="NCBI Taxonomy" id="3075"/>
    <lineage>
        <taxon>Eukaryota</taxon>
        <taxon>Viridiplantae</taxon>
        <taxon>Chlorophyta</taxon>
        <taxon>core chlorophytes</taxon>
        <taxon>Trebouxiophyceae</taxon>
        <taxon>Chlorellales</taxon>
        <taxon>Chlorellaceae</taxon>
        <taxon>Auxenochlorella</taxon>
    </lineage>
</organism>
<dbReference type="AlphaFoldDB" id="A0A1D1ZYP4"/>
<evidence type="ECO:0000259" key="2">
    <source>
        <dbReference type="Pfam" id="PF05670"/>
    </source>
</evidence>
<feature type="region of interest" description="Disordered" evidence="1">
    <location>
        <begin position="685"/>
        <end position="711"/>
    </location>
</feature>
<feature type="region of interest" description="Disordered" evidence="1">
    <location>
        <begin position="416"/>
        <end position="445"/>
    </location>
</feature>
<feature type="compositionally biased region" description="Basic and acidic residues" evidence="1">
    <location>
        <begin position="1094"/>
        <end position="1103"/>
    </location>
</feature>
<dbReference type="PANTHER" id="PTHR15239:SF6">
    <property type="entry name" value="RIBOSOME QUALITY CONTROL COMPLEX SUBUNIT NEMF"/>
    <property type="match status" value="1"/>
</dbReference>
<feature type="region of interest" description="Disordered" evidence="1">
    <location>
        <begin position="750"/>
        <end position="976"/>
    </location>
</feature>
<dbReference type="Pfam" id="PF05833">
    <property type="entry name" value="NFACT_N"/>
    <property type="match status" value="1"/>
</dbReference>
<proteinExistence type="predicted"/>
<reference evidence="3" key="1">
    <citation type="submission" date="2015-08" db="EMBL/GenBank/DDBJ databases">
        <authorList>
            <person name="Babu N.S."/>
            <person name="Beckwith C.J."/>
            <person name="Beseler K.G."/>
            <person name="Brison A."/>
            <person name="Carone J.V."/>
            <person name="Caskin T.P."/>
            <person name="Diamond M."/>
            <person name="Durham M.E."/>
            <person name="Foxe J.M."/>
            <person name="Go M."/>
            <person name="Henderson B.A."/>
            <person name="Jones I.B."/>
            <person name="McGettigan J.A."/>
            <person name="Micheletti S.J."/>
            <person name="Nasrallah M.E."/>
            <person name="Ortiz D."/>
            <person name="Piller C.R."/>
            <person name="Privatt S.R."/>
            <person name="Schneider S.L."/>
            <person name="Sharp S."/>
            <person name="Smith T.C."/>
            <person name="Stanton J.D."/>
            <person name="Ullery H.E."/>
            <person name="Wilson R.J."/>
            <person name="Serrano M.G."/>
            <person name="Buck G."/>
            <person name="Lee V."/>
            <person name="Wang Y."/>
            <person name="Carvalho R."/>
            <person name="Voegtly L."/>
            <person name="Shi R."/>
            <person name="Duckworth R."/>
            <person name="Johnson A."/>
            <person name="Loviza R."/>
            <person name="Walstead R."/>
            <person name="Shah Z."/>
            <person name="Kiflezghi M."/>
            <person name="Wade K."/>
            <person name="Ball S.L."/>
            <person name="Bradley K.W."/>
            <person name="Asai D.J."/>
            <person name="Bowman C.A."/>
            <person name="Russell D.A."/>
            <person name="Pope W.H."/>
            <person name="Jacobs-Sera D."/>
            <person name="Hendrix R.W."/>
            <person name="Hatfull G.F."/>
        </authorList>
    </citation>
    <scope>NUCLEOTIDE SEQUENCE</scope>
</reference>
<dbReference type="GO" id="GO:1990116">
    <property type="term" value="P:ribosome-associated ubiquitin-dependent protein catabolic process"/>
    <property type="evidence" value="ECO:0007669"/>
    <property type="project" value="TreeGrafter"/>
</dbReference>
<gene>
    <name evidence="3" type="ORF">g.40940</name>
</gene>
<dbReference type="InterPro" id="IPR008532">
    <property type="entry name" value="NFACT_RNA-bd"/>
</dbReference>
<evidence type="ECO:0000256" key="1">
    <source>
        <dbReference type="SAM" id="MobiDB-lite"/>
    </source>
</evidence>
<dbReference type="Gene3D" id="2.30.310.10">
    <property type="entry name" value="ibrinogen binding protein from staphylococcus aureus domain"/>
    <property type="match status" value="1"/>
</dbReference>
<dbReference type="InterPro" id="IPR051608">
    <property type="entry name" value="RQC_Subunit_NEMF"/>
</dbReference>
<dbReference type="GO" id="GO:1990112">
    <property type="term" value="C:RQC complex"/>
    <property type="evidence" value="ECO:0007669"/>
    <property type="project" value="TreeGrafter"/>
</dbReference>
<dbReference type="PANTHER" id="PTHR15239">
    <property type="entry name" value="NUCLEAR EXPORT MEDIATOR FACTOR NEMF"/>
    <property type="match status" value="1"/>
</dbReference>
<accession>A0A1D1ZYP4</accession>
<dbReference type="EMBL" id="GDKF01006641">
    <property type="protein sequence ID" value="JAT71981.1"/>
    <property type="molecule type" value="Transcribed_RNA"/>
</dbReference>
<dbReference type="Pfam" id="PF05670">
    <property type="entry name" value="NFACT-R_1"/>
    <property type="match status" value="1"/>
</dbReference>
<feature type="domain" description="NFACT RNA-binding" evidence="2">
    <location>
        <begin position="520"/>
        <end position="630"/>
    </location>
</feature>
<dbReference type="GO" id="GO:0000049">
    <property type="term" value="F:tRNA binding"/>
    <property type="evidence" value="ECO:0007669"/>
    <property type="project" value="TreeGrafter"/>
</dbReference>
<dbReference type="GO" id="GO:0072344">
    <property type="term" value="P:rescue of stalled ribosome"/>
    <property type="evidence" value="ECO:0007669"/>
    <property type="project" value="TreeGrafter"/>
</dbReference>
<sequence length="1179" mass="124152">MVKQRLTSADIAAEVSCLRSRIIGLRVANVYDINAKTYVLKLARSGEDGEKVFLLIESGARMHTIEGMPVKGDTPSNFTLKLRKHMRTRRVASIRQLGIDRMVQLTFGTGEAAHHLILEFFAQGNVVLTDAQYGILTLLRSHRDDAAGLVIMAAHPYPVHAVRARRGRQAPAAGLAAELRREADGAAGEGSGAARGALKDALGRALPYGPAVAEHVARVAGLDPDAPLATGLSDDALAALTAAAATYERWLAGTEAAPPAGYILFAPGSTEVYDSVEPLLLEQHAGRHVVDFGSFDAAMQTFFGKMSGQRAVVAKASKEKAAHGKLEAVQRDAAARLVALAGEVESSEGTARRIEANAELVEAALASVREALAGGLDWSALGKLVREEATAGNPIAAAIDSLNLDKGQVTLLLPDAGGDDAAAEATGEEEEGTAAGEAGRHGRARRQVAKVTVDLALSAHGNARFYYDARRKHQAKRERTLAASDKAIKAAERKAAAQLKQVHAAPVAAIARKPHWFERFHWFISSENYLVVSGRDAQQNELLVKRYMKKGDVYCHADLHGASSTIVKNHRPEVPIPPLTLAQAGAGCVCRSAAWNSKVVTSAWWVHPEQVSQTAPTGEYLTTGSFMIRGRKNYLPPQPLVVGFGLLFRVEDSCIAAHLGERAVKSGQDGEEDDAYVAANMRHAPLAPSEPAPGHEGEEEESPRPDPLAAFMDSGLEALPSLGGKGQGGRGGAAATQDLQAQFQRYGLGERPGAGAEVHGAGPDAGLAQGGRQGGRAVRHLSAKERQALKAGTPGAEAGPGQRGGGRASAAAAPAVERGQGASARRGKKVGGKYGDDEDAELARQALQSGGPTKSRRQRKEEHKAKLAAKKTAQNTVTAKPVTADDIARVFDAQFEELAGEEREEEAWEEEREGGSDGHGDGSAIAPGTREGEPEDDAACPEAQTCEPEAGAGVSVHADDGEPEGGQAGNVDDAREVAALLQEENIQLLGDRLGLAGEEVLTRPRKPTPGYNSTCQPDQHVRKPRCSQLRGDSRTVLGLNAPPFCNSHRRGGPPTSDRPGRPHGLAQTRRRPAVRPAGVRAIPGIDQLQVQGEDGARAAEEGQGRPTGHGAVPEGGGHDEPRARSLQGRPRAGGRHHAGGHGQDPGGRYAEAEAGRAAAEEEKVMCMACECNLEVDGGL</sequence>
<feature type="compositionally biased region" description="Acidic residues" evidence="1">
    <location>
        <begin position="417"/>
        <end position="432"/>
    </location>
</feature>